<dbReference type="RefSeq" id="WP_307248058.1">
    <property type="nucleotide sequence ID" value="NZ_JAUSQZ010000001.1"/>
</dbReference>
<dbReference type="SUPFAM" id="SSF56176">
    <property type="entry name" value="FAD-binding/transporter-associated domain-like"/>
    <property type="match status" value="1"/>
</dbReference>
<evidence type="ECO:0000256" key="4">
    <source>
        <dbReference type="ARBA" id="ARBA00023002"/>
    </source>
</evidence>
<comment type="caution">
    <text evidence="6">The sequence shown here is derived from an EMBL/GenBank/DDBJ whole genome shotgun (WGS) entry which is preliminary data.</text>
</comment>
<dbReference type="PANTHER" id="PTHR13878:SF53">
    <property type="entry name" value="CYTOKININ DEHYDROGENASE 6"/>
    <property type="match status" value="1"/>
</dbReference>
<dbReference type="InterPro" id="IPR016166">
    <property type="entry name" value="FAD-bd_PCMH"/>
</dbReference>
<dbReference type="PANTHER" id="PTHR13878">
    <property type="entry name" value="GULONOLACTONE OXIDASE"/>
    <property type="match status" value="1"/>
</dbReference>
<dbReference type="InterPro" id="IPR006094">
    <property type="entry name" value="Oxid_FAD_bind_N"/>
</dbReference>
<gene>
    <name evidence="6" type="ORF">J2S57_005418</name>
</gene>
<evidence type="ECO:0000313" key="6">
    <source>
        <dbReference type="EMBL" id="MDP9829669.1"/>
    </source>
</evidence>
<keyword evidence="7" id="KW-1185">Reference proteome</keyword>
<dbReference type="InterPro" id="IPR016164">
    <property type="entry name" value="FAD-linked_Oxase-like_C"/>
</dbReference>
<dbReference type="Gene3D" id="3.40.462.10">
    <property type="entry name" value="FAD-linked oxidases, C-terminal domain"/>
    <property type="match status" value="1"/>
</dbReference>
<dbReference type="Gene3D" id="3.30.465.10">
    <property type="match status" value="1"/>
</dbReference>
<evidence type="ECO:0000256" key="1">
    <source>
        <dbReference type="ARBA" id="ARBA00005466"/>
    </source>
</evidence>
<evidence type="ECO:0000256" key="2">
    <source>
        <dbReference type="ARBA" id="ARBA00022630"/>
    </source>
</evidence>
<dbReference type="InterPro" id="IPR016169">
    <property type="entry name" value="FAD-bd_PCMH_sub2"/>
</dbReference>
<comment type="similarity">
    <text evidence="1">Belongs to the oxygen-dependent FAD-linked oxidoreductase family.</text>
</comment>
<organism evidence="6 7">
    <name type="scientific">Kineosporia succinea</name>
    <dbReference type="NCBI Taxonomy" id="84632"/>
    <lineage>
        <taxon>Bacteria</taxon>
        <taxon>Bacillati</taxon>
        <taxon>Actinomycetota</taxon>
        <taxon>Actinomycetes</taxon>
        <taxon>Kineosporiales</taxon>
        <taxon>Kineosporiaceae</taxon>
        <taxon>Kineosporia</taxon>
    </lineage>
</organism>
<dbReference type="InterPro" id="IPR050432">
    <property type="entry name" value="FAD-linked_Oxidoreductases_BP"/>
</dbReference>
<keyword evidence="4" id="KW-0560">Oxidoreductase</keyword>
<dbReference type="EMBL" id="JAUSQZ010000001">
    <property type="protein sequence ID" value="MDP9829669.1"/>
    <property type="molecule type" value="Genomic_DNA"/>
</dbReference>
<dbReference type="InterPro" id="IPR016167">
    <property type="entry name" value="FAD-bd_PCMH_sub1"/>
</dbReference>
<evidence type="ECO:0000256" key="3">
    <source>
        <dbReference type="ARBA" id="ARBA00022827"/>
    </source>
</evidence>
<sequence>MTRHPVVPLAVPVLPELDRILGPRVVTRLSDLAEASTDFGRLYRRRPLAVVRPAGPHQLAQVCRLAHDHGVPVVPRGAGHSTEGLCLAPGGIVVDTRHLSSVESYVDPRGEHLLSARAGARWRDVVGHTLPGGLIPPVLPDYLGLTVGGTLAAGGFSGATQHFGSQADTVRELEVVTPAGELVTCSAQTHPDLFDAVRGGSGRHGIITRAVLPLRRAPSRRLWLRLGHDSPEAALQSQFRALDGRFTHLEGMVRRTGDGWRFTTDALLDLDLDDELDLDVAAGELVSDLGGELDDVRVTPFPDWLFRFDAVEQQQRADGSWHRRHPRCTVVLPGRHAAAIVRRTLDGLSGSLLGAGGSILLYAFPTHRLEAPGVARAADPYSVLFGLQRTAPGGDREVLDAMRRANAELVATARRVGGSPYPRAAGPDD</sequence>
<keyword evidence="2" id="KW-0285">Flavoprotein</keyword>
<evidence type="ECO:0000313" key="7">
    <source>
        <dbReference type="Proteomes" id="UP001235712"/>
    </source>
</evidence>
<proteinExistence type="inferred from homology"/>
<feature type="domain" description="FAD-binding PCMH-type" evidence="5">
    <location>
        <begin position="43"/>
        <end position="217"/>
    </location>
</feature>
<protein>
    <submittedName>
        <fullName evidence="6">FAD/FMN-containing dehydrogenase</fullName>
    </submittedName>
</protein>
<dbReference type="PROSITE" id="PS51387">
    <property type="entry name" value="FAD_PCMH"/>
    <property type="match status" value="1"/>
</dbReference>
<dbReference type="Pfam" id="PF01565">
    <property type="entry name" value="FAD_binding_4"/>
    <property type="match status" value="1"/>
</dbReference>
<dbReference type="Proteomes" id="UP001235712">
    <property type="component" value="Unassembled WGS sequence"/>
</dbReference>
<keyword evidence="3" id="KW-0274">FAD</keyword>
<dbReference type="SUPFAM" id="SSF55103">
    <property type="entry name" value="FAD-linked oxidases, C-terminal domain"/>
    <property type="match status" value="1"/>
</dbReference>
<evidence type="ECO:0000259" key="5">
    <source>
        <dbReference type="PROSITE" id="PS51387"/>
    </source>
</evidence>
<name>A0ABT9PAE1_9ACTN</name>
<dbReference type="InterPro" id="IPR016170">
    <property type="entry name" value="Cytok_DH_C_sf"/>
</dbReference>
<reference evidence="6 7" key="1">
    <citation type="submission" date="2023-07" db="EMBL/GenBank/DDBJ databases">
        <title>Sequencing the genomes of 1000 actinobacteria strains.</title>
        <authorList>
            <person name="Klenk H.-P."/>
        </authorList>
    </citation>
    <scope>NUCLEOTIDE SEQUENCE [LARGE SCALE GENOMIC DNA]</scope>
    <source>
        <strain evidence="6 7">DSM 44388</strain>
    </source>
</reference>
<dbReference type="InterPro" id="IPR036318">
    <property type="entry name" value="FAD-bd_PCMH-like_sf"/>
</dbReference>
<dbReference type="Gene3D" id="3.30.43.10">
    <property type="entry name" value="Uridine Diphospho-n-acetylenolpyruvylglucosamine Reductase, domain 2"/>
    <property type="match status" value="1"/>
</dbReference>
<accession>A0ABT9PAE1</accession>